<dbReference type="Proteomes" id="UP000009138">
    <property type="component" value="Unassembled WGS sequence"/>
</dbReference>
<dbReference type="GeneID" id="93609814"/>
<reference evidence="2 3" key="1">
    <citation type="journal article" date="2009" name="PLoS Genet.">
        <title>Genomic analysis of the basal lineage fungus Rhizopus oryzae reveals a whole-genome duplication.</title>
        <authorList>
            <person name="Ma L.-J."/>
            <person name="Ibrahim A.S."/>
            <person name="Skory C."/>
            <person name="Grabherr M.G."/>
            <person name="Burger G."/>
            <person name="Butler M."/>
            <person name="Elias M."/>
            <person name="Idnurm A."/>
            <person name="Lang B.F."/>
            <person name="Sone T."/>
            <person name="Abe A."/>
            <person name="Calvo S.E."/>
            <person name="Corrochano L.M."/>
            <person name="Engels R."/>
            <person name="Fu J."/>
            <person name="Hansberg W."/>
            <person name="Kim J.-M."/>
            <person name="Kodira C.D."/>
            <person name="Koehrsen M.J."/>
            <person name="Liu B."/>
            <person name="Miranda-Saavedra D."/>
            <person name="O'Leary S."/>
            <person name="Ortiz-Castellanos L."/>
            <person name="Poulter R."/>
            <person name="Rodriguez-Romero J."/>
            <person name="Ruiz-Herrera J."/>
            <person name="Shen Y.-Q."/>
            <person name="Zeng Q."/>
            <person name="Galagan J."/>
            <person name="Birren B.W."/>
            <person name="Cuomo C.A."/>
            <person name="Wickes B.L."/>
        </authorList>
    </citation>
    <scope>NUCLEOTIDE SEQUENCE [LARGE SCALE GENOMIC DNA]</scope>
    <source>
        <strain evidence="3">RA 99-880 / ATCC MYA-4621 / FGSC 9543 / NRRL 43880</strain>
    </source>
</reference>
<proteinExistence type="predicted"/>
<dbReference type="VEuPathDB" id="FungiDB:RO3G_02842"/>
<feature type="region of interest" description="Disordered" evidence="1">
    <location>
        <begin position="25"/>
        <end position="45"/>
    </location>
</feature>
<sequence>MRKENRRYRPSIPIFVDNRLRKCHCKSDENDTSAPSTAVKKLRTA</sequence>
<accession>I1BPK8</accession>
<name>I1BPK8_RHIO9</name>
<evidence type="ECO:0000256" key="1">
    <source>
        <dbReference type="SAM" id="MobiDB-lite"/>
    </source>
</evidence>
<dbReference type="RefSeq" id="XP_067513534.1">
    <property type="nucleotide sequence ID" value="XM_067657433.1"/>
</dbReference>
<keyword evidence="3" id="KW-1185">Reference proteome</keyword>
<dbReference type="InParanoid" id="I1BPK8"/>
<gene>
    <name evidence="2" type="ORF">RO3G_02842</name>
</gene>
<evidence type="ECO:0000313" key="3">
    <source>
        <dbReference type="Proteomes" id="UP000009138"/>
    </source>
</evidence>
<dbReference type="AlphaFoldDB" id="I1BPK8"/>
<organism evidence="2 3">
    <name type="scientific">Rhizopus delemar (strain RA 99-880 / ATCC MYA-4621 / FGSC 9543 / NRRL 43880)</name>
    <name type="common">Mucormycosis agent</name>
    <name type="synonym">Rhizopus arrhizus var. delemar</name>
    <dbReference type="NCBI Taxonomy" id="246409"/>
    <lineage>
        <taxon>Eukaryota</taxon>
        <taxon>Fungi</taxon>
        <taxon>Fungi incertae sedis</taxon>
        <taxon>Mucoromycota</taxon>
        <taxon>Mucoromycotina</taxon>
        <taxon>Mucoromycetes</taxon>
        <taxon>Mucorales</taxon>
        <taxon>Mucorineae</taxon>
        <taxon>Rhizopodaceae</taxon>
        <taxon>Rhizopus</taxon>
    </lineage>
</organism>
<evidence type="ECO:0000313" key="2">
    <source>
        <dbReference type="EMBL" id="EIE78138.1"/>
    </source>
</evidence>
<dbReference type="EMBL" id="CH476733">
    <property type="protein sequence ID" value="EIE78138.1"/>
    <property type="molecule type" value="Genomic_DNA"/>
</dbReference>
<protein>
    <submittedName>
        <fullName evidence="2">Uncharacterized protein</fullName>
    </submittedName>
</protein>